<evidence type="ECO:0000256" key="1">
    <source>
        <dbReference type="ARBA" id="ARBA00022448"/>
    </source>
</evidence>
<accession>A0ABT8CAJ2</accession>
<dbReference type="PANTHER" id="PTHR38344:SF1">
    <property type="entry name" value="INORGANIC CARBON TRANSPORTER SUBUNIT DABA-RELATED"/>
    <property type="match status" value="1"/>
</dbReference>
<dbReference type="EMBL" id="JAUFQS010000035">
    <property type="protein sequence ID" value="MDN3689531.1"/>
    <property type="molecule type" value="Genomic_DNA"/>
</dbReference>
<evidence type="ECO:0000256" key="5">
    <source>
        <dbReference type="ARBA" id="ARBA00023136"/>
    </source>
</evidence>
<feature type="binding site" evidence="6">
    <location>
        <position position="500"/>
    </location>
    <ligand>
        <name>Zn(2+)</name>
        <dbReference type="ChEBI" id="CHEBI:29105"/>
    </ligand>
</feature>
<feature type="binding site" evidence="6">
    <location>
        <position position="515"/>
    </location>
    <ligand>
        <name>Zn(2+)</name>
        <dbReference type="ChEBI" id="CHEBI:29105"/>
    </ligand>
</feature>
<evidence type="ECO:0000256" key="4">
    <source>
        <dbReference type="ARBA" id="ARBA00022833"/>
    </source>
</evidence>
<evidence type="ECO:0000256" key="6">
    <source>
        <dbReference type="HAMAP-Rule" id="MF_01871"/>
    </source>
</evidence>
<gene>
    <name evidence="6" type="primary">dabA</name>
    <name evidence="7" type="ORF">QWZ15_17010</name>
</gene>
<keyword evidence="1 6" id="KW-0813">Transport</keyword>
<keyword evidence="8" id="KW-1185">Reference proteome</keyword>
<name>A0ABT8CAJ2_9BACT</name>
<dbReference type="Proteomes" id="UP001236663">
    <property type="component" value="Unassembled WGS sequence"/>
</dbReference>
<evidence type="ECO:0000313" key="8">
    <source>
        <dbReference type="Proteomes" id="UP001236663"/>
    </source>
</evidence>
<comment type="subunit">
    <text evidence="6">Forms a complex with DabB.</text>
</comment>
<evidence type="ECO:0000256" key="2">
    <source>
        <dbReference type="ARBA" id="ARBA00022475"/>
    </source>
</evidence>
<feature type="binding site" evidence="6">
    <location>
        <position position="329"/>
    </location>
    <ligand>
        <name>Zn(2+)</name>
        <dbReference type="ChEBI" id="CHEBI:29105"/>
    </ligand>
</feature>
<protein>
    <recommendedName>
        <fullName evidence="6">Probable inorganic carbon transporter subunit DabA</fullName>
    </recommendedName>
</protein>
<keyword evidence="5 6" id="KW-0472">Membrane</keyword>
<evidence type="ECO:0000256" key="3">
    <source>
        <dbReference type="ARBA" id="ARBA00022723"/>
    </source>
</evidence>
<keyword evidence="4 6" id="KW-0862">Zinc</keyword>
<comment type="caution">
    <text evidence="7">The sequence shown here is derived from an EMBL/GenBank/DDBJ whole genome shotgun (WGS) entry which is preliminary data.</text>
</comment>
<sequence length="829" mass="95105">MAHRVSSGMDHVIHELAHYLPAQSPLKDFVHHNTLHAFQRLPFHEALHEAAENFGFKVYWNLEKYRAQFHEKKINAEILRRVIIAHKGADDLAHWTNRLLHQPLSDYAEPRVGQIRKLWRKAYNLNLDKEVHQTLFRLVSSYLDQGIAIWKFPAKTNGLLAAVRELEKNSYCTFIKSERARKLLLNTHTQLEDLLQLLVGNDKYHGQYLFDQQFAHPGWSGMVAVLEQNESSLLDKRKICLKDLIFLECLLEIDALDRRRGDQWGALADWIPTDLPLLFEKSRYSEFFEVHKLWQEALEWTYYDQVIRGLQLSHEADFKKTAAFQAMFCIDDRCCSIRRYVERFEPEAQTFGTAGFFNLPFYFRPEHGKFMTKVCPAPVTPRHLIKETESKIRHEKDAHFSKHTKGIFGGWAISQTMGFWSALKMVKSIFFPSETPAMVSSFKHMDPKGKLSVACNNPKKLHQGLQVGFTLEEMADAIEGLLKSIGLVKDFAPLIYIIGHGASSVNNTHYAGYDCGACSGRSGSVNARVAASIGNNPEVRKMLTERGIIIPETTQFVGGLHDTTKDEMEFYDEELLLKVNILLHERNRQTFDTALDYNAKERSRRFHTVDSSQDARKVHEKVKKRAMSLFVTRPEWNHATNALCVIGKRENNRHLFLDKRAFLNSYDHRIDPEGSYLFGILKAVAPVCGGINLEYYFSKVDNDRLGAGSKLPHNVMGLIGVANGMDGDLRTGLPLQMVNIHDPLRILITVEHYPDVVLKTIKIHEQTYEWFFNDWVKLVCIHPDSKKAFVYKEGAFAEYHPVTQTIEAIHNLDALLASTAENLPVYQIS</sequence>
<evidence type="ECO:0000313" key="7">
    <source>
        <dbReference type="EMBL" id="MDN3689531.1"/>
    </source>
</evidence>
<comment type="subcellular location">
    <subcellularLocation>
        <location evidence="6">Cell membrane</location>
        <topology evidence="6">Peripheral membrane protein</topology>
    </subcellularLocation>
</comment>
<dbReference type="HAMAP" id="MF_01871">
    <property type="entry name" value="DabA"/>
    <property type="match status" value="1"/>
</dbReference>
<dbReference type="InterPro" id="IPR018752">
    <property type="entry name" value="DabA"/>
</dbReference>
<proteinExistence type="inferred from homology"/>
<dbReference type="Pfam" id="PF10070">
    <property type="entry name" value="DabA"/>
    <property type="match status" value="1"/>
</dbReference>
<comment type="cofactor">
    <cofactor evidence="6">
        <name>Zn(2+)</name>
        <dbReference type="ChEBI" id="CHEBI:29105"/>
    </cofactor>
</comment>
<comment type="similarity">
    <text evidence="6">Belongs to the inorganic carbon transporter (TC 9.A.2) DabA family.</text>
</comment>
<organism evidence="7 8">
    <name type="scientific">Cyclobacterium jeungdonense</name>
    <dbReference type="NCBI Taxonomy" id="708087"/>
    <lineage>
        <taxon>Bacteria</taxon>
        <taxon>Pseudomonadati</taxon>
        <taxon>Bacteroidota</taxon>
        <taxon>Cytophagia</taxon>
        <taxon>Cytophagales</taxon>
        <taxon>Cyclobacteriaceae</taxon>
        <taxon>Cyclobacterium</taxon>
    </lineage>
</organism>
<dbReference type="RefSeq" id="WP_163385892.1">
    <property type="nucleotide sequence ID" value="NZ_JAUFQS010000035.1"/>
</dbReference>
<keyword evidence="3 6" id="KW-0479">Metal-binding</keyword>
<keyword evidence="2 6" id="KW-1003">Cell membrane</keyword>
<comment type="function">
    <text evidence="6">Part of an energy-coupled inorganic carbon pump.</text>
</comment>
<reference evidence="8" key="1">
    <citation type="journal article" date="2019" name="Int. J. Syst. Evol. Microbiol.">
        <title>The Global Catalogue of Microorganisms (GCM) 10K type strain sequencing project: providing services to taxonomists for standard genome sequencing and annotation.</title>
        <authorList>
            <consortium name="The Broad Institute Genomics Platform"/>
            <consortium name="The Broad Institute Genome Sequencing Center for Infectious Disease"/>
            <person name="Wu L."/>
            <person name="Ma J."/>
        </authorList>
    </citation>
    <scope>NUCLEOTIDE SEQUENCE [LARGE SCALE GENOMIC DNA]</scope>
    <source>
        <strain evidence="8">CECT 7706</strain>
    </source>
</reference>
<feature type="binding site" evidence="6">
    <location>
        <position position="331"/>
    </location>
    <ligand>
        <name>Zn(2+)</name>
        <dbReference type="ChEBI" id="CHEBI:29105"/>
    </ligand>
</feature>
<dbReference type="PANTHER" id="PTHR38344">
    <property type="entry name" value="UPF0753 PROTEIN AQ_863"/>
    <property type="match status" value="1"/>
</dbReference>